<gene>
    <name evidence="1" type="ORF">BpHYR1_036458</name>
</gene>
<dbReference type="GO" id="GO:0005840">
    <property type="term" value="C:ribosome"/>
    <property type="evidence" value="ECO:0007669"/>
    <property type="project" value="InterPro"/>
</dbReference>
<keyword evidence="2" id="KW-1185">Reference proteome</keyword>
<reference evidence="1 2" key="1">
    <citation type="journal article" date="2018" name="Sci. Rep.">
        <title>Genomic signatures of local adaptation to the degree of environmental predictability in rotifers.</title>
        <authorList>
            <person name="Franch-Gras L."/>
            <person name="Hahn C."/>
            <person name="Garcia-Roger E.M."/>
            <person name="Carmona M.J."/>
            <person name="Serra M."/>
            <person name="Gomez A."/>
        </authorList>
    </citation>
    <scope>NUCLEOTIDE SEQUENCE [LARGE SCALE GENOMIC DNA]</scope>
    <source>
        <strain evidence="1">HYR1</strain>
    </source>
</reference>
<comment type="caution">
    <text evidence="1">The sequence shown here is derived from an EMBL/GenBank/DDBJ whole genome shotgun (WGS) entry which is preliminary data.</text>
</comment>
<evidence type="ECO:0000313" key="2">
    <source>
        <dbReference type="Proteomes" id="UP000276133"/>
    </source>
</evidence>
<feature type="non-terminal residue" evidence="1">
    <location>
        <position position="144"/>
    </location>
</feature>
<sequence length="144" mass="16970">MFYLSKDQVSLRLKRGGRCDEDITVYVLGSLCSCMHSYESVDDVHVERKRDRAYTRSLYTDIELDREENLVYEIKYYFSFWILFYLATRKMSATYGQLETFKYAAGDAGTLGPRWEAWLEGFKLYLEANEVNDSKGKVLFKLQM</sequence>
<protein>
    <submittedName>
        <fullName evidence="1">Uncharacterized protein</fullName>
    </submittedName>
</protein>
<accession>A0A3M7PWK3</accession>
<dbReference type="GO" id="GO:0003735">
    <property type="term" value="F:structural constituent of ribosome"/>
    <property type="evidence" value="ECO:0007669"/>
    <property type="project" value="InterPro"/>
</dbReference>
<dbReference type="PROSITE" id="PS00732">
    <property type="entry name" value="RIBOSOMAL_S16"/>
    <property type="match status" value="1"/>
</dbReference>
<dbReference type="AlphaFoldDB" id="A0A3M7PWK3"/>
<dbReference type="Proteomes" id="UP000276133">
    <property type="component" value="Unassembled WGS sequence"/>
</dbReference>
<organism evidence="1 2">
    <name type="scientific">Brachionus plicatilis</name>
    <name type="common">Marine rotifer</name>
    <name type="synonym">Brachionus muelleri</name>
    <dbReference type="NCBI Taxonomy" id="10195"/>
    <lineage>
        <taxon>Eukaryota</taxon>
        <taxon>Metazoa</taxon>
        <taxon>Spiralia</taxon>
        <taxon>Gnathifera</taxon>
        <taxon>Rotifera</taxon>
        <taxon>Eurotatoria</taxon>
        <taxon>Monogononta</taxon>
        <taxon>Pseudotrocha</taxon>
        <taxon>Ploima</taxon>
        <taxon>Brachionidae</taxon>
        <taxon>Brachionus</taxon>
    </lineage>
</organism>
<dbReference type="PROSITE" id="PS51257">
    <property type="entry name" value="PROKAR_LIPOPROTEIN"/>
    <property type="match status" value="1"/>
</dbReference>
<evidence type="ECO:0000313" key="1">
    <source>
        <dbReference type="EMBL" id="RNA03546.1"/>
    </source>
</evidence>
<proteinExistence type="predicted"/>
<name>A0A3M7PWK3_BRAPC</name>
<dbReference type="GO" id="GO:0006412">
    <property type="term" value="P:translation"/>
    <property type="evidence" value="ECO:0007669"/>
    <property type="project" value="InterPro"/>
</dbReference>
<dbReference type="EMBL" id="REGN01008452">
    <property type="protein sequence ID" value="RNA03546.1"/>
    <property type="molecule type" value="Genomic_DNA"/>
</dbReference>
<dbReference type="InterPro" id="IPR020592">
    <property type="entry name" value="Ribosomal_bS16_CS"/>
</dbReference>